<dbReference type="Gene3D" id="3.40.50.300">
    <property type="entry name" value="P-loop containing nucleotide triphosphate hydrolases"/>
    <property type="match status" value="1"/>
</dbReference>
<keyword evidence="2" id="KW-0472">Membrane</keyword>
<feature type="transmembrane region" description="Helical" evidence="2">
    <location>
        <begin position="769"/>
        <end position="789"/>
    </location>
</feature>
<evidence type="ECO:0000259" key="3">
    <source>
        <dbReference type="PROSITE" id="PS50837"/>
    </source>
</evidence>
<feature type="transmembrane region" description="Helical" evidence="2">
    <location>
        <begin position="495"/>
        <end position="514"/>
    </location>
</feature>
<dbReference type="Pfam" id="PF05729">
    <property type="entry name" value="NACHT"/>
    <property type="match status" value="1"/>
</dbReference>
<comment type="caution">
    <text evidence="4">The sequence shown here is derived from an EMBL/GenBank/DDBJ whole genome shotgun (WGS) entry which is preliminary data.</text>
</comment>
<feature type="transmembrane region" description="Helical" evidence="2">
    <location>
        <begin position="593"/>
        <end position="613"/>
    </location>
</feature>
<keyword evidence="2" id="KW-1133">Transmembrane helix</keyword>
<feature type="transmembrane region" description="Helical" evidence="2">
    <location>
        <begin position="520"/>
        <end position="541"/>
    </location>
</feature>
<protein>
    <submittedName>
        <fullName evidence="4">NACHT domain-containing protein</fullName>
    </submittedName>
</protein>
<gene>
    <name evidence="4" type="ORF">R5A26_10605</name>
</gene>
<keyword evidence="5" id="KW-1185">Reference proteome</keyword>
<evidence type="ECO:0000256" key="2">
    <source>
        <dbReference type="SAM" id="Phobius"/>
    </source>
</evidence>
<dbReference type="RefSeq" id="WP_317771026.1">
    <property type="nucleotide sequence ID" value="NZ_JAWMAJ010000026.1"/>
</dbReference>
<keyword evidence="2" id="KW-0812">Transmembrane</keyword>
<dbReference type="EMBL" id="JAWMAJ010000026">
    <property type="protein sequence ID" value="MDV7216403.1"/>
    <property type="molecule type" value="Genomic_DNA"/>
</dbReference>
<dbReference type="PROSITE" id="PS00675">
    <property type="entry name" value="SIGMA54_INTERACT_1"/>
    <property type="match status" value="1"/>
</dbReference>
<sequence>MSSSPPVHNIVSDSTIGTLIQVGVLNGPLHLKFVQQAPEPVDPLELAAHTLALSVFSEWRAEANAWGIAHAAPMRIRWRASWPDADHPYTGYGDGEGDVDHVGTMAEAFLTLTRQRLVVLGESGAGKTTLAVLLTLDLLTRRIKEAGEGPVPVILPLETWNAERDHLHTWLAARIAEEHPGLPRIDGRHPAERLVSEGKILPVLDGLDELPPHRRAIVVEALHHALRDGDPLILASRPAAYREAASHLGDLPATAVVEAMPVTGRDARTHLTGAIPRSHLERWQPVLDELLKSPPKPVALALSNPLMLWLARRVYARSHTEPAELTDTGRFPDRASIEEHLLEGIVPAVLSPLPHSPDRLHAPGRWNTGRARRYLDFLATHLARRHETDFAWWQLYRNPVVLAVTPFVLAAVCAVIAWGVGAMGTVLAGTRSGTESTRPGTELAFSTGLVLTGLLLAFQRFWFRRFDGRPRRLANPFRVGAALRSASRAVSVGRAAKAVSIVIGSTTLLSAWALATAYTAPLMVMTVCSTLLSPLVLAVISAPSDTEDASGPDRLLRDERRALALSLATVAPLIGVGQGAMDWLSPEVSGTGVVWALLGWTGAAVVLVLFSPWSRWLLAKTSLAVLGRVPWSLMEFLRDAHKAGLLQRGGGTYRFRNARLQEHFSGRRGQGGGALPPAAPGPSTGGRRDFSSAGPWPPGKHRVATRELFAGIERTPLAERPNWEVREDGHSFRVLGRQRGITLAHWNTVAWVAPLHFVLFSAYGEWRTGLWWVLFWVGVGVVVTLVGSLRRAVLLDLQLTHDRLAYTVGRRSGVIAWRDIARVEVSKMSFRGWAGSGYGIVIALHPGVSTPHRSLKVGAGRYAVLPLMSITSTVPADLETAMARFAGTRWRVPAGPSEIR</sequence>
<feature type="transmembrane region" description="Helical" evidence="2">
    <location>
        <begin position="400"/>
        <end position="423"/>
    </location>
</feature>
<dbReference type="InterPro" id="IPR027417">
    <property type="entry name" value="P-loop_NTPase"/>
</dbReference>
<feature type="transmembrane region" description="Helical" evidence="2">
    <location>
        <begin position="562"/>
        <end position="581"/>
    </location>
</feature>
<feature type="transmembrane region" description="Helical" evidence="2">
    <location>
        <begin position="743"/>
        <end position="763"/>
    </location>
</feature>
<proteinExistence type="predicted"/>
<evidence type="ECO:0000256" key="1">
    <source>
        <dbReference type="SAM" id="MobiDB-lite"/>
    </source>
</evidence>
<evidence type="ECO:0000313" key="5">
    <source>
        <dbReference type="Proteomes" id="UP001187346"/>
    </source>
</evidence>
<feature type="region of interest" description="Disordered" evidence="1">
    <location>
        <begin position="665"/>
        <end position="701"/>
    </location>
</feature>
<feature type="domain" description="NACHT" evidence="3">
    <location>
        <begin position="115"/>
        <end position="240"/>
    </location>
</feature>
<dbReference type="Proteomes" id="UP001187346">
    <property type="component" value="Unassembled WGS sequence"/>
</dbReference>
<dbReference type="InterPro" id="IPR025662">
    <property type="entry name" value="Sigma_54_int_dom_ATP-bd_1"/>
</dbReference>
<dbReference type="PROSITE" id="PS50837">
    <property type="entry name" value="NACHT"/>
    <property type="match status" value="1"/>
</dbReference>
<accession>A0ABU4F745</accession>
<evidence type="ECO:0000313" key="4">
    <source>
        <dbReference type="EMBL" id="MDV7216403.1"/>
    </source>
</evidence>
<organism evidence="4 5">
    <name type="scientific">Streptomyces prunicolor</name>
    <dbReference type="NCBI Taxonomy" id="67348"/>
    <lineage>
        <taxon>Bacteria</taxon>
        <taxon>Bacillati</taxon>
        <taxon>Actinomycetota</taxon>
        <taxon>Actinomycetes</taxon>
        <taxon>Kitasatosporales</taxon>
        <taxon>Streptomycetaceae</taxon>
        <taxon>Streptomyces</taxon>
    </lineage>
</organism>
<feature type="transmembrane region" description="Helical" evidence="2">
    <location>
        <begin position="443"/>
        <end position="463"/>
    </location>
</feature>
<dbReference type="InterPro" id="IPR007111">
    <property type="entry name" value="NACHT_NTPase"/>
</dbReference>
<reference evidence="4 5" key="1">
    <citation type="submission" date="2023-10" db="EMBL/GenBank/DDBJ databases">
        <title>Characterization of rhizosphere-enriched actinobacteria from wheat plants lab-grown on chernevaya soil.</title>
        <authorList>
            <person name="Tikhonova E.N."/>
            <person name="Konopkin A."/>
            <person name="Kravchenko I.K."/>
        </authorList>
    </citation>
    <scope>NUCLEOTIDE SEQUENCE [LARGE SCALE GENOMIC DNA]</scope>
    <source>
        <strain evidence="4 5">RR29</strain>
    </source>
</reference>
<name>A0ABU4F745_9ACTN</name>